<dbReference type="RefSeq" id="XP_014244104.1">
    <property type="nucleotide sequence ID" value="XM_014388618.1"/>
</dbReference>
<organism evidence="1 2">
    <name type="scientific">Cimex lectularius</name>
    <name type="common">Bed bug</name>
    <name type="synonym">Acanthia lectularia</name>
    <dbReference type="NCBI Taxonomy" id="79782"/>
    <lineage>
        <taxon>Eukaryota</taxon>
        <taxon>Metazoa</taxon>
        <taxon>Ecdysozoa</taxon>
        <taxon>Arthropoda</taxon>
        <taxon>Hexapoda</taxon>
        <taxon>Insecta</taxon>
        <taxon>Pterygota</taxon>
        <taxon>Neoptera</taxon>
        <taxon>Paraneoptera</taxon>
        <taxon>Hemiptera</taxon>
        <taxon>Heteroptera</taxon>
        <taxon>Panheteroptera</taxon>
        <taxon>Cimicomorpha</taxon>
        <taxon>Cimicidae</taxon>
        <taxon>Cimex</taxon>
    </lineage>
</organism>
<dbReference type="OrthoDB" id="440566at2759"/>
<dbReference type="KEGG" id="clec:106663636"/>
<evidence type="ECO:0000313" key="2">
    <source>
        <dbReference type="Proteomes" id="UP000494040"/>
    </source>
</evidence>
<dbReference type="AlphaFoldDB" id="A0A8I6RHQ4"/>
<dbReference type="OMA" id="GHAPTHY"/>
<name>A0A8I6RHQ4_CIMLE</name>
<evidence type="ECO:0000313" key="1">
    <source>
        <dbReference type="EnsemblMetazoa" id="XP_014244104.1"/>
    </source>
</evidence>
<keyword evidence="2" id="KW-1185">Reference proteome</keyword>
<accession>A0A8I6RHQ4</accession>
<protein>
    <submittedName>
        <fullName evidence="1">Uncharacterized protein</fullName>
    </submittedName>
</protein>
<sequence length="238" mass="26528">MHSPGPKYLLPTTVGYDKHDITRPREPAYSLNFKISNESKSISPGPKYQCDKLSNRGPYQSKSAFLSSRFDNQEKFTKQTPGAGKYYPNIKSDSRYKKSPEASHLGTFYNPQPDIKPGPKYMLAGTLGRGLEFPSSPCACLIGKSNFCSALQVSNSPGPGKYFHTNMDIYLRKSPGVPLGAKRTEPKVTPATIQPGPKYYGNYNKIKRESPAYSLGVRHSWKQMLLRMPNDGGHYYGC</sequence>
<dbReference type="Proteomes" id="UP000494040">
    <property type="component" value="Unassembled WGS sequence"/>
</dbReference>
<reference evidence="1" key="1">
    <citation type="submission" date="2022-01" db="UniProtKB">
        <authorList>
            <consortium name="EnsemblMetazoa"/>
        </authorList>
    </citation>
    <scope>IDENTIFICATION</scope>
</reference>
<proteinExistence type="predicted"/>
<dbReference type="EnsemblMetazoa" id="XM_014388618.1">
    <property type="protein sequence ID" value="XP_014244104.1"/>
    <property type="gene ID" value="LOC106663636"/>
</dbReference>
<dbReference type="GeneID" id="106663636"/>